<keyword evidence="4" id="KW-1185">Reference proteome</keyword>
<dbReference type="InterPro" id="IPR051044">
    <property type="entry name" value="MAG_DAG_Lipase"/>
</dbReference>
<protein>
    <submittedName>
        <fullName evidence="3">Alpha/beta fold hydrolase</fullName>
    </submittedName>
</protein>
<dbReference type="InterPro" id="IPR029058">
    <property type="entry name" value="AB_hydrolase_fold"/>
</dbReference>
<dbReference type="Pfam" id="PF12146">
    <property type="entry name" value="Hydrolase_4"/>
    <property type="match status" value="1"/>
</dbReference>
<evidence type="ECO:0000313" key="3">
    <source>
        <dbReference type="EMBL" id="GAA4715874.1"/>
    </source>
</evidence>
<dbReference type="GO" id="GO:0016787">
    <property type="term" value="F:hydrolase activity"/>
    <property type="evidence" value="ECO:0007669"/>
    <property type="project" value="UniProtKB-KW"/>
</dbReference>
<keyword evidence="3" id="KW-0378">Hydrolase</keyword>
<feature type="compositionally biased region" description="Basic and acidic residues" evidence="1">
    <location>
        <begin position="10"/>
        <end position="19"/>
    </location>
</feature>
<reference evidence="4" key="1">
    <citation type="journal article" date="2019" name="Int. J. Syst. Evol. Microbiol.">
        <title>The Global Catalogue of Microorganisms (GCM) 10K type strain sequencing project: providing services to taxonomists for standard genome sequencing and annotation.</title>
        <authorList>
            <consortium name="The Broad Institute Genomics Platform"/>
            <consortium name="The Broad Institute Genome Sequencing Center for Infectious Disease"/>
            <person name="Wu L."/>
            <person name="Ma J."/>
        </authorList>
    </citation>
    <scope>NUCLEOTIDE SEQUENCE [LARGE SCALE GENOMIC DNA]</scope>
    <source>
        <strain evidence="4">JCM 18961</strain>
    </source>
</reference>
<accession>A0ABP8XX01</accession>
<dbReference type="SUPFAM" id="SSF53474">
    <property type="entry name" value="alpha/beta-Hydrolases"/>
    <property type="match status" value="1"/>
</dbReference>
<dbReference type="Gene3D" id="3.40.50.1820">
    <property type="entry name" value="alpha/beta hydrolase"/>
    <property type="match status" value="1"/>
</dbReference>
<feature type="domain" description="Serine aminopeptidase S33" evidence="2">
    <location>
        <begin position="26"/>
        <end position="236"/>
    </location>
</feature>
<comment type="caution">
    <text evidence="3">The sequence shown here is derived from an EMBL/GenBank/DDBJ whole genome shotgun (WGS) entry which is preliminary data.</text>
</comment>
<dbReference type="RefSeq" id="WP_345501689.1">
    <property type="nucleotide sequence ID" value="NZ_BAABLO010000004.1"/>
</dbReference>
<dbReference type="PANTHER" id="PTHR11614">
    <property type="entry name" value="PHOSPHOLIPASE-RELATED"/>
    <property type="match status" value="1"/>
</dbReference>
<evidence type="ECO:0000313" key="4">
    <source>
        <dbReference type="Proteomes" id="UP001500556"/>
    </source>
</evidence>
<dbReference type="PIRSF" id="PIRSF017388">
    <property type="entry name" value="Esterase_lipase"/>
    <property type="match status" value="1"/>
</dbReference>
<proteinExistence type="predicted"/>
<dbReference type="InterPro" id="IPR012354">
    <property type="entry name" value="Esterase_lipase"/>
</dbReference>
<evidence type="ECO:0000256" key="1">
    <source>
        <dbReference type="SAM" id="MobiDB-lite"/>
    </source>
</evidence>
<feature type="region of interest" description="Disordered" evidence="1">
    <location>
        <begin position="1"/>
        <end position="25"/>
    </location>
</feature>
<gene>
    <name evidence="3" type="ORF">GCM10025782_10830</name>
</gene>
<evidence type="ECO:0000259" key="2">
    <source>
        <dbReference type="Pfam" id="PF12146"/>
    </source>
</evidence>
<dbReference type="InterPro" id="IPR022742">
    <property type="entry name" value="Hydrolase_4"/>
</dbReference>
<organism evidence="3 4">
    <name type="scientific">Pedococcus ginsenosidimutans</name>
    <dbReference type="NCBI Taxonomy" id="490570"/>
    <lineage>
        <taxon>Bacteria</taxon>
        <taxon>Bacillati</taxon>
        <taxon>Actinomycetota</taxon>
        <taxon>Actinomycetes</taxon>
        <taxon>Micrococcales</taxon>
        <taxon>Intrasporangiaceae</taxon>
        <taxon>Pedococcus</taxon>
    </lineage>
</organism>
<dbReference type="Proteomes" id="UP001500556">
    <property type="component" value="Unassembled WGS sequence"/>
</dbReference>
<name>A0ABP8XX01_9MICO</name>
<dbReference type="EMBL" id="BAABLO010000004">
    <property type="protein sequence ID" value="GAA4715874.1"/>
    <property type="molecule type" value="Genomic_DNA"/>
</dbReference>
<sequence length="254" mass="27850">MSVRPGAEPYSHDGSREGSGKGATGIVLAHGFTGSPRSMTPWAQHLAGAGYTVRVPRLPGHGTTWQEMNRTRWQDWYAAVDAAFRELDESCDRVFVGGLSMGGALATRLAQEHGPRVRGLMLVNPAYKVEDVRLRALPVLQAVVPSLPGIGNDIKKPGQDEVCYDRVPLKALWSQTKLWATVVRDLPEITQPVLLWHSTDDHVVPASSSALLLSRISSTDVTEKVLHDSYHVATLDHDAPRIFGESVEFIERLS</sequence>